<sequence>MSSQQETQLIKLLNDAKKMMNETKFETCTQWIDREIVRTKKQKEQIERLQNHPSITARLFNESRDVCDQIHLYIERLRDFRSNMSRYGRQITVETTDDLKRTGMLNNASIEMEWKTLVQTVSVDGCGDDDKICRFNNEHSVNQKLLLRYHVDLIANQETDHIRLEISMKSRHDHIPPNDDDDYDRLAIFDNLCTTNKDICPTNFAVLYHFCYGLRMDNITIMHNKHNQEIIIKNQYYSGNNNSLLACFQHSIMLLDEPETLPFAVVKKKL</sequence>
<protein>
    <submittedName>
        <fullName evidence="1">Uncharacterized protein</fullName>
    </submittedName>
</protein>
<comment type="caution">
    <text evidence="1">The sequence shown here is derived from an EMBL/GenBank/DDBJ whole genome shotgun (WGS) entry which is preliminary data.</text>
</comment>
<accession>A0A9D4NSM2</accession>
<proteinExistence type="predicted"/>
<dbReference type="Proteomes" id="UP000828236">
    <property type="component" value="Unassembled WGS sequence"/>
</dbReference>
<name>A0A9D4NSM2_DERFA</name>
<dbReference type="EMBL" id="SDOV01000008">
    <property type="protein sequence ID" value="KAH7637579.1"/>
    <property type="molecule type" value="Genomic_DNA"/>
</dbReference>
<gene>
    <name evidence="1" type="ORF">HUG17_8683</name>
</gene>
<reference evidence="1" key="1">
    <citation type="submission" date="2020-06" db="EMBL/GenBank/DDBJ databases">
        <authorList>
            <person name="Ji K."/>
            <person name="Li J."/>
        </authorList>
    </citation>
    <scope>NUCLEOTIDE SEQUENCE</scope>
    <source>
        <strain evidence="1">JKM2019</strain>
        <tissue evidence="1">Whole body</tissue>
    </source>
</reference>
<evidence type="ECO:0000313" key="1">
    <source>
        <dbReference type="EMBL" id="KAH7637579.1"/>
    </source>
</evidence>
<reference evidence="1" key="2">
    <citation type="journal article" date="2021" name="World Allergy Organ. J.">
        <title>Chromosome-level assembly of Dermatophagoides farinae genome and transcriptome reveals two novel allergens Der f 37 and Der f 39.</title>
        <authorList>
            <person name="Chen J."/>
            <person name="Cai Z."/>
            <person name="Fan D."/>
            <person name="Hu J."/>
            <person name="Hou Y."/>
            <person name="He Y."/>
            <person name="Zhang Z."/>
            <person name="Zhao Z."/>
            <person name="Gao P."/>
            <person name="Hu W."/>
            <person name="Sun J."/>
            <person name="Li J."/>
            <person name="Ji K."/>
        </authorList>
    </citation>
    <scope>NUCLEOTIDE SEQUENCE</scope>
    <source>
        <strain evidence="1">JKM2019</strain>
    </source>
</reference>
<organism evidence="1">
    <name type="scientific">Dermatophagoides farinae</name>
    <name type="common">American house dust mite</name>
    <dbReference type="NCBI Taxonomy" id="6954"/>
    <lineage>
        <taxon>Eukaryota</taxon>
        <taxon>Metazoa</taxon>
        <taxon>Ecdysozoa</taxon>
        <taxon>Arthropoda</taxon>
        <taxon>Chelicerata</taxon>
        <taxon>Arachnida</taxon>
        <taxon>Acari</taxon>
        <taxon>Acariformes</taxon>
        <taxon>Sarcoptiformes</taxon>
        <taxon>Astigmata</taxon>
        <taxon>Psoroptidia</taxon>
        <taxon>Analgoidea</taxon>
        <taxon>Pyroglyphidae</taxon>
        <taxon>Dermatophagoidinae</taxon>
        <taxon>Dermatophagoides</taxon>
    </lineage>
</organism>
<dbReference type="AlphaFoldDB" id="A0A9D4NSM2"/>